<name>A0A9P8C923_9HELO</name>
<organism evidence="3 4">
    <name type="scientific">Amylocarpus encephaloides</name>
    <dbReference type="NCBI Taxonomy" id="45428"/>
    <lineage>
        <taxon>Eukaryota</taxon>
        <taxon>Fungi</taxon>
        <taxon>Dikarya</taxon>
        <taxon>Ascomycota</taxon>
        <taxon>Pezizomycotina</taxon>
        <taxon>Leotiomycetes</taxon>
        <taxon>Helotiales</taxon>
        <taxon>Helotiales incertae sedis</taxon>
        <taxon>Amylocarpus</taxon>
    </lineage>
</organism>
<feature type="compositionally biased region" description="Basic and acidic residues" evidence="1">
    <location>
        <begin position="842"/>
        <end position="855"/>
    </location>
</feature>
<dbReference type="Pfam" id="PF10395">
    <property type="entry name" value="Utp8_b_propeller"/>
    <property type="match status" value="1"/>
</dbReference>
<dbReference type="Proteomes" id="UP000824998">
    <property type="component" value="Unassembled WGS sequence"/>
</dbReference>
<feature type="region of interest" description="Disordered" evidence="1">
    <location>
        <begin position="840"/>
        <end position="859"/>
    </location>
</feature>
<dbReference type="InterPro" id="IPR018843">
    <property type="entry name" value="Utp8_b-prop"/>
</dbReference>
<dbReference type="EMBL" id="MU251377">
    <property type="protein sequence ID" value="KAG9238005.1"/>
    <property type="molecule type" value="Genomic_DNA"/>
</dbReference>
<evidence type="ECO:0000313" key="4">
    <source>
        <dbReference type="Proteomes" id="UP000824998"/>
    </source>
</evidence>
<sequence>MSSKFSLQRPYVVAPLPKPIDRSSGRYVVADVYGGAPSQKKRKRSEVAVGIDGEGVNLYDIGSSKLITSYALPPRSSFTCAPASLRLRFSKAHAERRTYTSTSGSQSQVTLFRDDIGGLAETRSSTITRTFEGPANPIVFLGTTIAAIAKDMASESPDLLVVKKNGEINCLDGCTLQDKWMSPATALKPEDTKETSAEVEFALLTKAYTVIHGIFKGRQDIFAMFPQEISEEGFNPDILVMVCNSGRSEKYVHVAALPQRSTSATIGTRHSVHLLLSAQFPTRKLQASDSPIYNVHVSGGVVQQLHDRVLTTFDLTETGLKEQSKLSVGNARSFLRLSNTSIMVATEDAFSVFNPKYQSILSTIDFELNSDRDSLKRKRGEEPDIISSAASVRMLTSFFPKLSAAVAVVGSNLVAVHIEGNQDRRGRPRADGLLIDSLGCTVLKQLRNSGGSLDHVEIDSKTLSKYLPGSLNSPASLPNALIKELDFAVLADDGAKFDELLSKELKIEKELMKSMPKGPNSNTSPRHAANVDRRWVSYVLSKIFSWVQSNVDYEFRLVVSFYCPKTFLWLIQAGHMTVSNIQSSVKNTLAPGTPVRAGELVAAVVDINPDMDFLRALIENNYLEAAELISAIRLLMDSLELLGESAVAKQRLLTNGDTPGQFEPRTEERLQQLEAEAELDLQLAEYQLGDGSGTRGQALSLALSKLYKCPTSFIISGLQTALSNHEIICLVYLLRFELNRGSWTSRYLDTDPEVVDEELGSPESAIILISTLLSCCIDAIGTGGWMSEDPMMAQGDYFKAEDLISSLKDEVSAALEATEEASYLTGIISEMVRYGAAIQKSTHKESSGKKSKGADNKPVTLRFADPDHMLLPLGLKPEQQISLLKVGAGGEVHTRTMRDIGNLKSHKVGKYSLERITI</sequence>
<dbReference type="OrthoDB" id="5330858at2759"/>
<feature type="domain" description="Utp8 beta-propeller" evidence="2">
    <location>
        <begin position="6"/>
        <end position="366"/>
    </location>
</feature>
<protein>
    <recommendedName>
        <fullName evidence="2">Utp8 beta-propeller domain-containing protein</fullName>
    </recommendedName>
</protein>
<accession>A0A9P8C923</accession>
<proteinExistence type="predicted"/>
<evidence type="ECO:0000259" key="2">
    <source>
        <dbReference type="Pfam" id="PF10395"/>
    </source>
</evidence>
<keyword evidence="4" id="KW-1185">Reference proteome</keyword>
<dbReference type="AlphaFoldDB" id="A0A9P8C923"/>
<reference evidence="3" key="1">
    <citation type="journal article" date="2021" name="IMA Fungus">
        <title>Genomic characterization of three marine fungi, including Emericellopsis atlantica sp. nov. with signatures of a generalist lifestyle and marine biomass degradation.</title>
        <authorList>
            <person name="Hagestad O.C."/>
            <person name="Hou L."/>
            <person name="Andersen J.H."/>
            <person name="Hansen E.H."/>
            <person name="Altermark B."/>
            <person name="Li C."/>
            <person name="Kuhnert E."/>
            <person name="Cox R.J."/>
            <person name="Crous P.W."/>
            <person name="Spatafora J.W."/>
            <person name="Lail K."/>
            <person name="Amirebrahimi M."/>
            <person name="Lipzen A."/>
            <person name="Pangilinan J."/>
            <person name="Andreopoulos W."/>
            <person name="Hayes R.D."/>
            <person name="Ng V."/>
            <person name="Grigoriev I.V."/>
            <person name="Jackson S.A."/>
            <person name="Sutton T.D.S."/>
            <person name="Dobson A.D.W."/>
            <person name="Rama T."/>
        </authorList>
    </citation>
    <scope>NUCLEOTIDE SEQUENCE</scope>
    <source>
        <strain evidence="3">TRa018bII</strain>
    </source>
</reference>
<evidence type="ECO:0000256" key="1">
    <source>
        <dbReference type="SAM" id="MobiDB-lite"/>
    </source>
</evidence>
<evidence type="ECO:0000313" key="3">
    <source>
        <dbReference type="EMBL" id="KAG9238005.1"/>
    </source>
</evidence>
<gene>
    <name evidence="3" type="ORF">BJ875DRAFT_452378</name>
</gene>
<comment type="caution">
    <text evidence="3">The sequence shown here is derived from an EMBL/GenBank/DDBJ whole genome shotgun (WGS) entry which is preliminary data.</text>
</comment>